<dbReference type="RefSeq" id="XP_003671309.2">
    <property type="nucleotide sequence ID" value="XM_003671261.2"/>
</dbReference>
<comment type="subcellular location">
    <subcellularLocation>
        <location evidence="1">Nucleus</location>
    </subcellularLocation>
</comment>
<dbReference type="InterPro" id="IPR036236">
    <property type="entry name" value="Znf_C2H2_sf"/>
</dbReference>
<dbReference type="GO" id="GO:0071004">
    <property type="term" value="C:U2-type prespliceosome"/>
    <property type="evidence" value="ECO:0007669"/>
    <property type="project" value="EnsemblFungi"/>
</dbReference>
<dbReference type="InterPro" id="IPR031774">
    <property type="entry name" value="SF3A3_dom"/>
</dbReference>
<reference evidence="5 6" key="1">
    <citation type="journal article" date="2011" name="Proc. Natl. Acad. Sci. U.S.A.">
        <title>Evolutionary erosion of yeast sex chromosomes by mating-type switching accidents.</title>
        <authorList>
            <person name="Gordon J.L."/>
            <person name="Armisen D."/>
            <person name="Proux-Wera E."/>
            <person name="Oheigeartaigh S.S."/>
            <person name="Byrne K.P."/>
            <person name="Wolfe K.H."/>
        </authorList>
    </citation>
    <scope>NUCLEOTIDE SEQUENCE [LARGE SCALE GENOMIC DNA]</scope>
    <source>
        <strain evidence="6">ATCC 10597 / BCRC 20456 / CBS 421 / NBRC 0211 / NRRL Y-12639</strain>
    </source>
</reference>
<dbReference type="eggNOG" id="KOG2636">
    <property type="taxonomic scope" value="Eukaryota"/>
</dbReference>
<evidence type="ECO:0000313" key="5">
    <source>
        <dbReference type="EMBL" id="CCD26066.2"/>
    </source>
</evidence>
<dbReference type="GeneID" id="11495566"/>
<protein>
    <recommendedName>
        <fullName evidence="4">C2H2-type domain-containing protein</fullName>
    </recommendedName>
</protein>
<keyword evidence="3" id="KW-0539">Nucleus</keyword>
<proteinExistence type="predicted"/>
<dbReference type="GO" id="GO:0003723">
    <property type="term" value="F:RNA binding"/>
    <property type="evidence" value="ECO:0007669"/>
    <property type="project" value="EnsemblFungi"/>
</dbReference>
<dbReference type="PANTHER" id="PTHR12786">
    <property type="entry name" value="SPLICING FACTOR SF3A-RELATED"/>
    <property type="match status" value="1"/>
</dbReference>
<dbReference type="InterPro" id="IPR024598">
    <property type="entry name" value="SF3a60/Prp9_C"/>
</dbReference>
<gene>
    <name evidence="5" type="primary">NDAI0G02890</name>
    <name evidence="5" type="ordered locus">NDAI_0G02890</name>
</gene>
<dbReference type="Gene3D" id="3.30.160.60">
    <property type="entry name" value="Classic Zinc Finger"/>
    <property type="match status" value="1"/>
</dbReference>
<dbReference type="GO" id="GO:0000974">
    <property type="term" value="C:Prp19 complex"/>
    <property type="evidence" value="ECO:0007669"/>
    <property type="project" value="EnsemblFungi"/>
</dbReference>
<evidence type="ECO:0000259" key="4">
    <source>
        <dbReference type="PROSITE" id="PS00028"/>
    </source>
</evidence>
<evidence type="ECO:0000256" key="1">
    <source>
        <dbReference type="ARBA" id="ARBA00004123"/>
    </source>
</evidence>
<keyword evidence="2" id="KW-0479">Metal-binding</keyword>
<dbReference type="SMART" id="SM00451">
    <property type="entry name" value="ZnF_U1"/>
    <property type="match status" value="1"/>
</dbReference>
<dbReference type="AlphaFoldDB" id="G0WE55"/>
<dbReference type="PANTHER" id="PTHR12786:SF2">
    <property type="entry name" value="SPLICING FACTOR 3A SUBUNIT 3"/>
    <property type="match status" value="1"/>
</dbReference>
<dbReference type="Proteomes" id="UP000000689">
    <property type="component" value="Chromosome 7"/>
</dbReference>
<evidence type="ECO:0000256" key="3">
    <source>
        <dbReference type="ARBA" id="ARBA00023242"/>
    </source>
</evidence>
<keyword evidence="2" id="KW-0862">Zinc</keyword>
<dbReference type="InterPro" id="IPR013087">
    <property type="entry name" value="Znf_C2H2_type"/>
</dbReference>
<dbReference type="Pfam" id="PF16837">
    <property type="entry name" value="SF3A3"/>
    <property type="match status" value="1"/>
</dbReference>
<dbReference type="OrthoDB" id="2160351at2759"/>
<dbReference type="GO" id="GO:0000395">
    <property type="term" value="P:mRNA 5'-splice site recognition"/>
    <property type="evidence" value="ECO:0007669"/>
    <property type="project" value="EnsemblFungi"/>
</dbReference>
<dbReference type="Pfam" id="PF11931">
    <property type="entry name" value="SF3a60_Prp9_C"/>
    <property type="match status" value="1"/>
</dbReference>
<accession>G0WE55</accession>
<evidence type="ECO:0000313" key="6">
    <source>
        <dbReference type="Proteomes" id="UP000000689"/>
    </source>
</evidence>
<organism evidence="5 6">
    <name type="scientific">Naumovozyma dairenensis (strain ATCC 10597 / BCRC 20456 / CBS 421 / NBRC 0211 / NRRL Y-12639)</name>
    <name type="common">Saccharomyces dairenensis</name>
    <dbReference type="NCBI Taxonomy" id="1071378"/>
    <lineage>
        <taxon>Eukaryota</taxon>
        <taxon>Fungi</taxon>
        <taxon>Dikarya</taxon>
        <taxon>Ascomycota</taxon>
        <taxon>Saccharomycotina</taxon>
        <taxon>Saccharomycetes</taxon>
        <taxon>Saccharomycetales</taxon>
        <taxon>Saccharomycetaceae</taxon>
        <taxon>Naumovozyma</taxon>
    </lineage>
</organism>
<dbReference type="KEGG" id="ndi:NDAI_0G02890"/>
<dbReference type="SMART" id="SM00355">
    <property type="entry name" value="ZnF_C2H2"/>
    <property type="match status" value="2"/>
</dbReference>
<dbReference type="OMA" id="GPKAFQK"/>
<dbReference type="PROSITE" id="PS00028">
    <property type="entry name" value="ZINC_FINGER_C2H2_1"/>
    <property type="match status" value="1"/>
</dbReference>
<sequence>MSHLDLEKRRSLLEDLEIIENAISTRFQRNPELYYSNLKKVSELFPSKQVEELPTHSIMTNNKIYKTKKLKRNRKQIALQQHEISLFIKDFFSKQKELETLTREANFKAKKNKEEILLPVEEFKDILSEINEADGNENGNRRELEINDKINKYSMFSNSLNKSHPSTILSSRASDLDINSIFSLEEQYGEYLALNPYYTEWLNVVKKEDLTFLQFLNMLKIFQDDKRYIVQPPMDRKNEPYMKYLQRYCSYLESFFERKYPLIDSRYTSRELKKEFNKSIIKPLENEKKGFFCKTCCKWFKTLTVFESHLNGQKHIKSYNKRVQGLYAEYKTHRYSMLLKEEHQSTCEFVERKMAFTVEERITEMKRLAEICKAPAYDVNEKEGDENNTELNVKDNLKNDGASAMLSGSINMPLGPDGLPMPFWLYKLQGLDVSYPCEICSNQIFKGRRTFDKHFTEATHIYHLRCLGIEPTPAFKGVTKIEEAQRLWNNMKNDTIMGDKKFIETIPDKMAIEVEDKEGNIMTQKVYDELKKQGLA</sequence>
<dbReference type="HOGENOM" id="CLU_027160_1_1_1"/>
<dbReference type="InterPro" id="IPR051421">
    <property type="entry name" value="RNA_Proc_DNA_Dmg_Regulator"/>
</dbReference>
<feature type="domain" description="C2H2-type" evidence="4">
    <location>
        <begin position="293"/>
        <end position="315"/>
    </location>
</feature>
<dbReference type="STRING" id="1071378.G0WE55"/>
<keyword evidence="2" id="KW-0863">Zinc-finger</keyword>
<dbReference type="InterPro" id="IPR031590">
    <property type="entry name" value="PRP9_N"/>
</dbReference>
<dbReference type="EMBL" id="HE580273">
    <property type="protein sequence ID" value="CCD26066.2"/>
    <property type="molecule type" value="Genomic_DNA"/>
</dbReference>
<evidence type="ECO:0000256" key="2">
    <source>
        <dbReference type="ARBA" id="ARBA00022771"/>
    </source>
</evidence>
<dbReference type="Pfam" id="PF12874">
    <property type="entry name" value="zf-met"/>
    <property type="match status" value="1"/>
</dbReference>
<name>G0WE55_NAUDC</name>
<dbReference type="SUPFAM" id="SSF57667">
    <property type="entry name" value="beta-beta-alpha zinc fingers"/>
    <property type="match status" value="1"/>
</dbReference>
<dbReference type="InterPro" id="IPR003604">
    <property type="entry name" value="Matrin/U1-like-C_Znf_C2H2"/>
</dbReference>
<keyword evidence="6" id="KW-1185">Reference proteome</keyword>
<dbReference type="Pfam" id="PF16958">
    <property type="entry name" value="PRP9_N"/>
    <property type="match status" value="1"/>
</dbReference>
<dbReference type="GO" id="GO:0008270">
    <property type="term" value="F:zinc ion binding"/>
    <property type="evidence" value="ECO:0007669"/>
    <property type="project" value="UniProtKB-KW"/>
</dbReference>